<proteinExistence type="predicted"/>
<protein>
    <submittedName>
        <fullName evidence="1">Uncharacterized protein</fullName>
    </submittedName>
</protein>
<name>A0AA38CC46_TAXCH</name>
<dbReference type="GO" id="GO:0035514">
    <property type="term" value="F:DNA demethylase activity"/>
    <property type="evidence" value="ECO:0007669"/>
    <property type="project" value="InterPro"/>
</dbReference>
<feature type="non-terminal residue" evidence="1">
    <location>
        <position position="1"/>
    </location>
</feature>
<dbReference type="AlphaFoldDB" id="A0AA38CC46"/>
<gene>
    <name evidence="1" type="ORF">KI387_039461</name>
</gene>
<dbReference type="InterPro" id="IPR011257">
    <property type="entry name" value="DNA_glycosylase"/>
</dbReference>
<keyword evidence="2" id="KW-1185">Reference proteome</keyword>
<organism evidence="1 2">
    <name type="scientific">Taxus chinensis</name>
    <name type="common">Chinese yew</name>
    <name type="synonym">Taxus wallichiana var. chinensis</name>
    <dbReference type="NCBI Taxonomy" id="29808"/>
    <lineage>
        <taxon>Eukaryota</taxon>
        <taxon>Viridiplantae</taxon>
        <taxon>Streptophyta</taxon>
        <taxon>Embryophyta</taxon>
        <taxon>Tracheophyta</taxon>
        <taxon>Spermatophyta</taxon>
        <taxon>Pinopsida</taxon>
        <taxon>Pinidae</taxon>
        <taxon>Conifers II</taxon>
        <taxon>Cupressales</taxon>
        <taxon>Taxaceae</taxon>
        <taxon>Taxus</taxon>
    </lineage>
</organism>
<feature type="non-terminal residue" evidence="1">
    <location>
        <position position="862"/>
    </location>
</feature>
<sequence length="862" mass="96611">GGVEDETDHAEKEKLEQERQIFKNRAESFIACMRVLQGNRQFSPWKGSVVDSVVGAFLTQNVSDHLSSSAYISLASRFPHAENNQGCTPDTKGLDTIVLDNTSSSYVSCEAYGQSPDLLRERNYSRDFYKSNLSCEKIFSYQNKYSVVDAICEVPSPHSPTSEFFFGMDGSNSRGEPVHNHIFSHASGFDTNAQANIMPANKPICHCSSNSESNVIAGIQVNESILEESCTEHLAQTERKELCNLQVVDRIFEVADSDDTVAVNDSFLERESSNSEAKISIQSEFFDGTATWCKGPPQYQRLRWPEKKCEPPSLESREILPYLNITSLENEPCKNEMENSKFHLQMNLQDHNGNQYNSSSQHQLLDEIVDLGIEPSENQRSGLPSKACEQILVRRDLEDLTAVYVENEQEESEIRNAEFHGKMASNDLGPGNEIHQNPGSMLPDKLWESSLLQRHETIPDLCAAVIEKEKTKNEMGCVKFHERTPEDLGLSIDLPQNPGSRLPDKVCESILLQKHETVPDLCAEFGKNEPAENEMGNAKFYGEMTQRALGLNGEIQMQPDSRQSIEIVELDDGWGNVSVGKNNERSICTHSEHNHDHSSARAEPNYRELIGYGSLGQEFAQFGESNATSQALPFPQRLCQERCQAYAASGCQCTSLAKGSQFAAMPTHSLLQEGNSVALPNNLIPQYNEATEQSNFKLTLSSTPSNDPIHNIFGSDVPKRPRSIRRSDFTKDSISRTRHIKNLTGRTFYFKDSITKTSGIARAAMEMTQGNGKKRLDWESIRKNVSEFNDCAVKIERDPNSKDAVNWDAVRCADLEDIADAIKERGMNNILAGRIKRFLEMLHKEHGSIDLEWLKDLPPDDT</sequence>
<dbReference type="InterPro" id="IPR044811">
    <property type="entry name" value="DME/ROS1"/>
</dbReference>
<comment type="caution">
    <text evidence="1">The sequence shown here is derived from an EMBL/GenBank/DDBJ whole genome shotgun (WGS) entry which is preliminary data.</text>
</comment>
<dbReference type="PANTHER" id="PTHR46213:SF23">
    <property type="entry name" value="DEMETER RRM-FOLD DOMAIN-CONTAINING PROTEIN"/>
    <property type="match status" value="1"/>
</dbReference>
<dbReference type="Proteomes" id="UP000824469">
    <property type="component" value="Unassembled WGS sequence"/>
</dbReference>
<evidence type="ECO:0000313" key="1">
    <source>
        <dbReference type="EMBL" id="KAH9295873.1"/>
    </source>
</evidence>
<dbReference type="PANTHER" id="PTHR46213">
    <property type="entry name" value="TRANSCRIPTIONAL ACTIVATOR DEMETER"/>
    <property type="match status" value="1"/>
</dbReference>
<dbReference type="GO" id="GO:0141166">
    <property type="term" value="P:chromosomal 5-methylcytosine DNA demethylation pathway"/>
    <property type="evidence" value="ECO:0007669"/>
    <property type="project" value="InterPro"/>
</dbReference>
<dbReference type="GO" id="GO:0006281">
    <property type="term" value="P:DNA repair"/>
    <property type="evidence" value="ECO:0007669"/>
    <property type="project" value="InterPro"/>
</dbReference>
<reference evidence="1 2" key="1">
    <citation type="journal article" date="2021" name="Nat. Plants">
        <title>The Taxus genome provides insights into paclitaxel biosynthesis.</title>
        <authorList>
            <person name="Xiong X."/>
            <person name="Gou J."/>
            <person name="Liao Q."/>
            <person name="Li Y."/>
            <person name="Zhou Q."/>
            <person name="Bi G."/>
            <person name="Li C."/>
            <person name="Du R."/>
            <person name="Wang X."/>
            <person name="Sun T."/>
            <person name="Guo L."/>
            <person name="Liang H."/>
            <person name="Lu P."/>
            <person name="Wu Y."/>
            <person name="Zhang Z."/>
            <person name="Ro D.K."/>
            <person name="Shang Y."/>
            <person name="Huang S."/>
            <person name="Yan J."/>
        </authorList>
    </citation>
    <scope>NUCLEOTIDE SEQUENCE [LARGE SCALE GENOMIC DNA]</scope>
    <source>
        <strain evidence="1">Ta-2019</strain>
    </source>
</reference>
<accession>A0AA38CC46</accession>
<dbReference type="SUPFAM" id="SSF48150">
    <property type="entry name" value="DNA-glycosylase"/>
    <property type="match status" value="1"/>
</dbReference>
<evidence type="ECO:0000313" key="2">
    <source>
        <dbReference type="Proteomes" id="UP000824469"/>
    </source>
</evidence>
<dbReference type="Gene3D" id="1.10.340.30">
    <property type="entry name" value="Hypothetical protein, domain 2"/>
    <property type="match status" value="1"/>
</dbReference>
<dbReference type="EMBL" id="JAHRHJ020000011">
    <property type="protein sequence ID" value="KAH9295873.1"/>
    <property type="molecule type" value="Genomic_DNA"/>
</dbReference>
<dbReference type="GO" id="GO:0019104">
    <property type="term" value="F:DNA N-glycosylase activity"/>
    <property type="evidence" value="ECO:0007669"/>
    <property type="project" value="InterPro"/>
</dbReference>